<dbReference type="PANTHER" id="PTHR42799">
    <property type="entry name" value="MITOCHONDRIAL PEPTIDE METHIONINE SULFOXIDE REDUCTASE"/>
    <property type="match status" value="1"/>
</dbReference>
<reference evidence="9 10" key="1">
    <citation type="submission" date="2018-07" db="EMBL/GenBank/DDBJ databases">
        <title>New species, Clostridium PI-S10-A1B.</title>
        <authorList>
            <person name="Krishna G."/>
            <person name="Summeta K."/>
            <person name="Shikha S."/>
            <person name="Prabhu P.B."/>
            <person name="Suresh K."/>
        </authorList>
    </citation>
    <scope>NUCLEOTIDE SEQUENCE [LARGE SCALE GENOMIC DNA]</scope>
    <source>
        <strain evidence="9 10">PI-S10-A1B</strain>
    </source>
</reference>
<evidence type="ECO:0000313" key="9">
    <source>
        <dbReference type="EMBL" id="RFZ78894.1"/>
    </source>
</evidence>
<dbReference type="NCBIfam" id="TIGR00357">
    <property type="entry name" value="peptide-methionine (R)-S-oxide reductase MsrB"/>
    <property type="match status" value="1"/>
</dbReference>
<comment type="catalytic activity">
    <reaction evidence="3 7">
        <text>L-methionyl-[protein] + [thioredoxin]-disulfide + H2O = L-methionyl-(S)-S-oxide-[protein] + [thioredoxin]-dithiol</text>
        <dbReference type="Rhea" id="RHEA:14217"/>
        <dbReference type="Rhea" id="RHEA-COMP:10698"/>
        <dbReference type="Rhea" id="RHEA-COMP:10700"/>
        <dbReference type="Rhea" id="RHEA-COMP:12313"/>
        <dbReference type="Rhea" id="RHEA-COMP:12315"/>
        <dbReference type="ChEBI" id="CHEBI:15377"/>
        <dbReference type="ChEBI" id="CHEBI:16044"/>
        <dbReference type="ChEBI" id="CHEBI:29950"/>
        <dbReference type="ChEBI" id="CHEBI:44120"/>
        <dbReference type="ChEBI" id="CHEBI:50058"/>
        <dbReference type="EC" id="1.8.4.11"/>
    </reaction>
</comment>
<dbReference type="InterPro" id="IPR050162">
    <property type="entry name" value="MsrA_MetSO_reductase"/>
</dbReference>
<dbReference type="GO" id="GO:0034599">
    <property type="term" value="P:cellular response to oxidative stress"/>
    <property type="evidence" value="ECO:0007669"/>
    <property type="project" value="TreeGrafter"/>
</dbReference>
<dbReference type="InterPro" id="IPR002569">
    <property type="entry name" value="Met_Sox_Rdtase_MsrA_dom"/>
</dbReference>
<accession>A0A3E2ND42</accession>
<name>A0A3E2ND42_9FIRM</name>
<comment type="function">
    <text evidence="7">Has an important function as a repair enzyme for proteins that have been inactivated by oxidation. Catalyzes the reversible oxidation-reduction of methionine sulfoxide in proteins to methionine.</text>
</comment>
<dbReference type="InterPro" id="IPR002579">
    <property type="entry name" value="Met_Sox_Rdtase_MsrB_dom"/>
</dbReference>
<dbReference type="SUPFAM" id="SSF51316">
    <property type="entry name" value="Mss4-like"/>
    <property type="match status" value="1"/>
</dbReference>
<organism evidence="9 10">
    <name type="scientific">Lacrimispora amygdalina</name>
    <dbReference type="NCBI Taxonomy" id="253257"/>
    <lineage>
        <taxon>Bacteria</taxon>
        <taxon>Bacillati</taxon>
        <taxon>Bacillota</taxon>
        <taxon>Clostridia</taxon>
        <taxon>Lachnospirales</taxon>
        <taxon>Lachnospiraceae</taxon>
        <taxon>Lacrimispora</taxon>
    </lineage>
</organism>
<dbReference type="OrthoDB" id="4174719at2"/>
<dbReference type="PANTHER" id="PTHR42799:SF2">
    <property type="entry name" value="MITOCHONDRIAL PEPTIDE METHIONINE SULFOXIDE REDUCTASE"/>
    <property type="match status" value="1"/>
</dbReference>
<dbReference type="PROSITE" id="PS51790">
    <property type="entry name" value="MSRB"/>
    <property type="match status" value="1"/>
</dbReference>
<protein>
    <recommendedName>
        <fullName evidence="6 7">Multifunctional fusion protein</fullName>
    </recommendedName>
    <domain>
        <recommendedName>
            <fullName evidence="7">Peptide methionine sulfoxide reductase MsrA</fullName>
            <shortName evidence="7">Protein-methionine-S-oxide reductase</shortName>
            <ecNumber evidence="7">1.8.4.11</ecNumber>
        </recommendedName>
        <alternativeName>
            <fullName evidence="7">Peptide-methionine (S)-S-oxide reductase</fullName>
            <shortName evidence="7">Peptide Met(O) reductase</shortName>
        </alternativeName>
    </domain>
    <domain>
        <recommendedName>
            <fullName evidence="6">Peptide methionine sulfoxide reductase MsrB</fullName>
            <ecNumber evidence="6">1.8.4.12</ecNumber>
        </recommendedName>
        <alternativeName>
            <fullName evidence="6">Peptide-methionine (R)-S-oxide reductase</fullName>
        </alternativeName>
    </domain>
</protein>
<dbReference type="HAMAP" id="MF_01400">
    <property type="entry name" value="MsrB"/>
    <property type="match status" value="1"/>
</dbReference>
<dbReference type="GO" id="GO:0008113">
    <property type="term" value="F:peptide-methionine (S)-S-oxide reductase activity"/>
    <property type="evidence" value="ECO:0007669"/>
    <property type="project" value="UniProtKB-UniRule"/>
</dbReference>
<evidence type="ECO:0000313" key="10">
    <source>
        <dbReference type="Proteomes" id="UP000260680"/>
    </source>
</evidence>
<dbReference type="HAMAP" id="MF_01401">
    <property type="entry name" value="MsrA"/>
    <property type="match status" value="1"/>
</dbReference>
<evidence type="ECO:0000256" key="2">
    <source>
        <dbReference type="ARBA" id="ARBA00023268"/>
    </source>
</evidence>
<dbReference type="EMBL" id="QOHO01000030">
    <property type="protein sequence ID" value="RFZ78894.1"/>
    <property type="molecule type" value="Genomic_DNA"/>
</dbReference>
<dbReference type="FunFam" id="2.170.150.20:FF:000003">
    <property type="entry name" value="Peptide methionine sulfoxide reductase MsrB"/>
    <property type="match status" value="1"/>
</dbReference>
<dbReference type="InterPro" id="IPR036509">
    <property type="entry name" value="Met_Sox_Rdtase_MsrA_sf"/>
</dbReference>
<comment type="caution">
    <text evidence="6">Lacks conserved residue(s) required for the propagation of feature annotation.</text>
</comment>
<dbReference type="EC" id="1.8.4.11" evidence="7"/>
<comment type="catalytic activity">
    <reaction evidence="4 6">
        <text>L-methionyl-[protein] + [thioredoxin]-disulfide + H2O = L-methionyl-(R)-S-oxide-[protein] + [thioredoxin]-dithiol</text>
        <dbReference type="Rhea" id="RHEA:24164"/>
        <dbReference type="Rhea" id="RHEA-COMP:10698"/>
        <dbReference type="Rhea" id="RHEA-COMP:10700"/>
        <dbReference type="Rhea" id="RHEA-COMP:12313"/>
        <dbReference type="Rhea" id="RHEA-COMP:12314"/>
        <dbReference type="ChEBI" id="CHEBI:15377"/>
        <dbReference type="ChEBI" id="CHEBI:16044"/>
        <dbReference type="ChEBI" id="CHEBI:29950"/>
        <dbReference type="ChEBI" id="CHEBI:45764"/>
        <dbReference type="ChEBI" id="CHEBI:50058"/>
        <dbReference type="EC" id="1.8.4.12"/>
    </reaction>
</comment>
<evidence type="ECO:0000256" key="4">
    <source>
        <dbReference type="ARBA" id="ARBA00048488"/>
    </source>
</evidence>
<sequence>MKKEIYLAGGCFWGTEKYLENIPGILSTEVGYANGTTKNPTYEEVCHKNTGHAETVKVEYEDSIIGLPYILELYYDVINPVSVNRQGGDTGTQYRTGIYYTDDGDMPVIEKSVEELQKKYKEKIAIERVPLLNYYKAEEYHQKYLDKNPEGYCHISGDKFEKAKLAVDKSKKFPRKSKEELRSRLTETQFEVTQNSATEPPFQNEYYDEFREGIYVDVTTGEPLFLSCDKFESGCGWPSFSRPLTADLIRELEDKSFGRLRMEVRSSLGDAHLGHVFTDGLKEMGGLRYCINSAALRFIPKEEMKTEGYEAYLALLNADVSKQD</sequence>
<feature type="domain" description="MsrB" evidence="8">
    <location>
        <begin position="178"/>
        <end position="301"/>
    </location>
</feature>
<dbReference type="RefSeq" id="WP_117417069.1">
    <property type="nucleotide sequence ID" value="NZ_QOHO01000030.1"/>
</dbReference>
<gene>
    <name evidence="6 9" type="primary">msrB</name>
    <name evidence="7" type="synonym">msrA</name>
    <name evidence="9" type="ORF">DS742_11080</name>
</gene>
<evidence type="ECO:0000256" key="6">
    <source>
        <dbReference type="HAMAP-Rule" id="MF_01400"/>
    </source>
</evidence>
<dbReference type="SUPFAM" id="SSF55068">
    <property type="entry name" value="Peptide methionine sulfoxide reductase"/>
    <property type="match status" value="1"/>
</dbReference>
<proteinExistence type="inferred from homology"/>
<evidence type="ECO:0000256" key="3">
    <source>
        <dbReference type="ARBA" id="ARBA00047806"/>
    </source>
</evidence>
<dbReference type="Pfam" id="PF01625">
    <property type="entry name" value="PMSR"/>
    <property type="match status" value="1"/>
</dbReference>
<dbReference type="GO" id="GO:0033743">
    <property type="term" value="F:peptide-methionine (R)-S-oxide reductase activity"/>
    <property type="evidence" value="ECO:0007669"/>
    <property type="project" value="UniProtKB-UniRule"/>
</dbReference>
<evidence type="ECO:0000259" key="8">
    <source>
        <dbReference type="PROSITE" id="PS51790"/>
    </source>
</evidence>
<comment type="similarity">
    <text evidence="7">Belongs to the MsrA Met sulfoxide reductase family.</text>
</comment>
<keyword evidence="1 6" id="KW-0560">Oxidoreductase</keyword>
<dbReference type="EC" id="1.8.4.12" evidence="6"/>
<comment type="caution">
    <text evidence="9">The sequence shown here is derived from an EMBL/GenBank/DDBJ whole genome shotgun (WGS) entry which is preliminary data.</text>
</comment>
<evidence type="ECO:0000256" key="7">
    <source>
        <dbReference type="HAMAP-Rule" id="MF_01401"/>
    </source>
</evidence>
<evidence type="ECO:0000256" key="1">
    <source>
        <dbReference type="ARBA" id="ARBA00023002"/>
    </source>
</evidence>
<comment type="similarity">
    <text evidence="6">Belongs to the MsrB Met sulfoxide reductase family.</text>
</comment>
<dbReference type="AlphaFoldDB" id="A0A3E2ND42"/>
<dbReference type="Gene3D" id="3.30.1060.10">
    <property type="entry name" value="Peptide methionine sulphoxide reductase MsrA"/>
    <property type="match status" value="1"/>
</dbReference>
<comment type="catalytic activity">
    <reaction evidence="5 7">
        <text>[thioredoxin]-disulfide + L-methionine + H2O = L-methionine (S)-S-oxide + [thioredoxin]-dithiol</text>
        <dbReference type="Rhea" id="RHEA:19993"/>
        <dbReference type="Rhea" id="RHEA-COMP:10698"/>
        <dbReference type="Rhea" id="RHEA-COMP:10700"/>
        <dbReference type="ChEBI" id="CHEBI:15377"/>
        <dbReference type="ChEBI" id="CHEBI:29950"/>
        <dbReference type="ChEBI" id="CHEBI:50058"/>
        <dbReference type="ChEBI" id="CHEBI:57844"/>
        <dbReference type="ChEBI" id="CHEBI:58772"/>
        <dbReference type="EC" id="1.8.4.11"/>
    </reaction>
</comment>
<evidence type="ECO:0000256" key="5">
    <source>
        <dbReference type="ARBA" id="ARBA00048782"/>
    </source>
</evidence>
<feature type="active site" description="Nucleophile" evidence="6">
    <location>
        <position position="290"/>
    </location>
</feature>
<dbReference type="GO" id="GO:0005737">
    <property type="term" value="C:cytoplasm"/>
    <property type="evidence" value="ECO:0007669"/>
    <property type="project" value="TreeGrafter"/>
</dbReference>
<dbReference type="NCBIfam" id="TIGR00401">
    <property type="entry name" value="msrA"/>
    <property type="match status" value="1"/>
</dbReference>
<dbReference type="InterPro" id="IPR011057">
    <property type="entry name" value="Mss4-like_sf"/>
</dbReference>
<feature type="active site" evidence="7">
    <location>
        <position position="11"/>
    </location>
</feature>
<keyword evidence="2" id="KW-0511">Multifunctional enzyme</keyword>
<dbReference type="Proteomes" id="UP000260680">
    <property type="component" value="Unassembled WGS sequence"/>
</dbReference>
<dbReference type="Pfam" id="PF01641">
    <property type="entry name" value="SelR"/>
    <property type="match status" value="1"/>
</dbReference>
<dbReference type="Gene3D" id="2.170.150.20">
    <property type="entry name" value="Peptide methionine sulfoxide reductase"/>
    <property type="match status" value="1"/>
</dbReference>
<dbReference type="GO" id="GO:0033744">
    <property type="term" value="F:L-methionine:thioredoxin-disulfide S-oxidoreductase activity"/>
    <property type="evidence" value="ECO:0007669"/>
    <property type="project" value="RHEA"/>
</dbReference>